<dbReference type="Gene3D" id="1.10.287.110">
    <property type="entry name" value="DnaJ domain"/>
    <property type="match status" value="1"/>
</dbReference>
<dbReference type="GO" id="GO:0042026">
    <property type="term" value="P:protein refolding"/>
    <property type="evidence" value="ECO:0007669"/>
    <property type="project" value="TreeGrafter"/>
</dbReference>
<evidence type="ECO:0000313" key="7">
    <source>
        <dbReference type="EMBL" id="PZR00362.1"/>
    </source>
</evidence>
<dbReference type="InterPro" id="IPR018253">
    <property type="entry name" value="DnaJ_domain_CS"/>
</dbReference>
<dbReference type="FunFam" id="2.60.260.20:FF:000005">
    <property type="entry name" value="Chaperone protein dnaJ 1, mitochondrial"/>
    <property type="match status" value="1"/>
</dbReference>
<gene>
    <name evidence="7" type="ORF">DI533_07235</name>
</gene>
<feature type="compositionally biased region" description="Basic and acidic residues" evidence="5">
    <location>
        <begin position="57"/>
        <end position="88"/>
    </location>
</feature>
<sequence length="313" mass="34007">MSDDPYDVLGVAKTASADDIKKAYRRIAKESHPDLHTGDAAAEARFKAASAAYDLLKDPETRGRFDRGEIDASGHERPPERKYYRDYAGDPDSPYRQNPRYEGFGDEEDIFAEFLRQARQGGARQGQSFGGQTFQARGQDAHYALEVPFLEAATGGSMQITLPDGGDLEVKIPVGVTDGQTIRLRGKGGPGHGGGKTGDAYVALSVRPHPLFTREGDDILMTLPITLDEAILGGKVQAPTIDGPVNVTIPRGANTGQTLRLRGRGIAAPGRTAGDQRIELKIVMPKVVDEDLAKFMEEWRKTNSYDPRKGVKA</sequence>
<protein>
    <submittedName>
        <fullName evidence="7">Molecular chaperone DnaJ</fullName>
    </submittedName>
</protein>
<dbReference type="SMART" id="SM00271">
    <property type="entry name" value="DnaJ"/>
    <property type="match status" value="1"/>
</dbReference>
<dbReference type="GO" id="GO:0008270">
    <property type="term" value="F:zinc ion binding"/>
    <property type="evidence" value="ECO:0007669"/>
    <property type="project" value="UniProtKB-KW"/>
</dbReference>
<dbReference type="InterPro" id="IPR002939">
    <property type="entry name" value="DnaJ_C"/>
</dbReference>
<dbReference type="PROSITE" id="PS00636">
    <property type="entry name" value="DNAJ_1"/>
    <property type="match status" value="1"/>
</dbReference>
<dbReference type="Pfam" id="PF00226">
    <property type="entry name" value="DnaJ"/>
    <property type="match status" value="1"/>
</dbReference>
<comment type="caution">
    <text evidence="7">The sequence shown here is derived from an EMBL/GenBank/DDBJ whole genome shotgun (WGS) entry which is preliminary data.</text>
</comment>
<accession>A0A2W5SBE4</accession>
<dbReference type="PANTHER" id="PTHR43096">
    <property type="entry name" value="DNAJ HOMOLOG 1, MITOCHONDRIAL-RELATED"/>
    <property type="match status" value="1"/>
</dbReference>
<dbReference type="Proteomes" id="UP000248975">
    <property type="component" value="Unassembled WGS sequence"/>
</dbReference>
<evidence type="ECO:0000256" key="4">
    <source>
        <dbReference type="ARBA" id="ARBA00022833"/>
    </source>
</evidence>
<dbReference type="PRINTS" id="PR00625">
    <property type="entry name" value="JDOMAIN"/>
</dbReference>
<dbReference type="Gene3D" id="2.60.260.20">
    <property type="entry name" value="Urease metallochaperone UreE, N-terminal domain"/>
    <property type="match status" value="2"/>
</dbReference>
<proteinExistence type="predicted"/>
<dbReference type="CDD" id="cd06257">
    <property type="entry name" value="DnaJ"/>
    <property type="match status" value="1"/>
</dbReference>
<keyword evidence="4" id="KW-0862">Zinc</keyword>
<dbReference type="PROSITE" id="PS50076">
    <property type="entry name" value="DNAJ_2"/>
    <property type="match status" value="1"/>
</dbReference>
<dbReference type="GO" id="GO:0051082">
    <property type="term" value="F:unfolded protein binding"/>
    <property type="evidence" value="ECO:0007669"/>
    <property type="project" value="InterPro"/>
</dbReference>
<evidence type="ECO:0000313" key="8">
    <source>
        <dbReference type="Proteomes" id="UP000248975"/>
    </source>
</evidence>
<dbReference type="PANTHER" id="PTHR43096:SF10">
    <property type="entry name" value="CHAPERONE PROTEIN DNAJ A6, CHLOROPLASTIC"/>
    <property type="match status" value="1"/>
</dbReference>
<evidence type="ECO:0000256" key="2">
    <source>
        <dbReference type="ARBA" id="ARBA00022737"/>
    </source>
</evidence>
<feature type="region of interest" description="Disordered" evidence="5">
    <location>
        <begin position="57"/>
        <end position="97"/>
    </location>
</feature>
<keyword evidence="3" id="KW-0863">Zinc-finger</keyword>
<dbReference type="InterPro" id="IPR036869">
    <property type="entry name" value="J_dom_sf"/>
</dbReference>
<dbReference type="Pfam" id="PF01556">
    <property type="entry name" value="DnaJ_C"/>
    <property type="match status" value="1"/>
</dbReference>
<dbReference type="InterPro" id="IPR001623">
    <property type="entry name" value="DnaJ_domain"/>
</dbReference>
<dbReference type="InterPro" id="IPR008971">
    <property type="entry name" value="HSP40/DnaJ_pept-bd"/>
</dbReference>
<dbReference type="CDD" id="cd10747">
    <property type="entry name" value="DnaJ_C"/>
    <property type="match status" value="1"/>
</dbReference>
<keyword evidence="2" id="KW-0677">Repeat</keyword>
<dbReference type="AlphaFoldDB" id="A0A2W5SBE4"/>
<dbReference type="SUPFAM" id="SSF46565">
    <property type="entry name" value="Chaperone J-domain"/>
    <property type="match status" value="1"/>
</dbReference>
<organism evidence="7 8">
    <name type="scientific">Cereibacter sphaeroides</name>
    <name type="common">Rhodobacter sphaeroides</name>
    <dbReference type="NCBI Taxonomy" id="1063"/>
    <lineage>
        <taxon>Bacteria</taxon>
        <taxon>Pseudomonadati</taxon>
        <taxon>Pseudomonadota</taxon>
        <taxon>Alphaproteobacteria</taxon>
        <taxon>Rhodobacterales</taxon>
        <taxon>Paracoccaceae</taxon>
        <taxon>Cereibacter</taxon>
    </lineage>
</organism>
<reference evidence="7 8" key="1">
    <citation type="submission" date="2017-08" db="EMBL/GenBank/DDBJ databases">
        <title>Infants hospitalized years apart are colonized by the same room-sourced microbial strains.</title>
        <authorList>
            <person name="Brooks B."/>
            <person name="Olm M.R."/>
            <person name="Firek B.A."/>
            <person name="Baker R."/>
            <person name="Thomas B.C."/>
            <person name="Morowitz M.J."/>
            <person name="Banfield J.F."/>
        </authorList>
    </citation>
    <scope>NUCLEOTIDE SEQUENCE [LARGE SCALE GENOMIC DNA]</scope>
    <source>
        <strain evidence="7">S2_003_000_R2_11</strain>
    </source>
</reference>
<name>A0A2W5SBE4_CERSP</name>
<evidence type="ECO:0000256" key="1">
    <source>
        <dbReference type="ARBA" id="ARBA00022723"/>
    </source>
</evidence>
<dbReference type="EMBL" id="QFQS01000001">
    <property type="protein sequence ID" value="PZR00362.1"/>
    <property type="molecule type" value="Genomic_DNA"/>
</dbReference>
<evidence type="ECO:0000259" key="6">
    <source>
        <dbReference type="PROSITE" id="PS50076"/>
    </source>
</evidence>
<dbReference type="SUPFAM" id="SSF49493">
    <property type="entry name" value="HSP40/DnaJ peptide-binding domain"/>
    <property type="match status" value="2"/>
</dbReference>
<evidence type="ECO:0000256" key="3">
    <source>
        <dbReference type="ARBA" id="ARBA00022771"/>
    </source>
</evidence>
<evidence type="ECO:0000256" key="5">
    <source>
        <dbReference type="SAM" id="MobiDB-lite"/>
    </source>
</evidence>
<dbReference type="GO" id="GO:0005737">
    <property type="term" value="C:cytoplasm"/>
    <property type="evidence" value="ECO:0007669"/>
    <property type="project" value="TreeGrafter"/>
</dbReference>
<keyword evidence="1" id="KW-0479">Metal-binding</keyword>
<feature type="domain" description="J" evidence="6">
    <location>
        <begin position="4"/>
        <end position="69"/>
    </location>
</feature>